<keyword evidence="2" id="KW-1185">Reference proteome</keyword>
<evidence type="ECO:0000313" key="2">
    <source>
        <dbReference type="Proteomes" id="UP000242638"/>
    </source>
</evidence>
<evidence type="ECO:0008006" key="3">
    <source>
        <dbReference type="Google" id="ProtNLM"/>
    </source>
</evidence>
<dbReference type="AlphaFoldDB" id="A0A3P9QCB9"/>
<proteinExistence type="predicted"/>
<accession>A0A3P9QCB9</accession>
<protein>
    <recommendedName>
        <fullName evidence="3">Reverse transcriptase domain-containing protein</fullName>
    </recommendedName>
</protein>
<dbReference type="Bgee" id="ENSPREG00000021504">
    <property type="expression patterns" value="Expressed in caudal fin"/>
</dbReference>
<dbReference type="Ensembl" id="ENSPRET00000032099.1">
    <property type="protein sequence ID" value="ENSPREP00000031740.1"/>
    <property type="gene ID" value="ENSPREG00000021504.1"/>
</dbReference>
<evidence type="ECO:0000313" key="1">
    <source>
        <dbReference type="Ensembl" id="ENSPREP00000031740.1"/>
    </source>
</evidence>
<reference evidence="1" key="3">
    <citation type="submission" date="2025-09" db="UniProtKB">
        <authorList>
            <consortium name="Ensembl"/>
        </authorList>
    </citation>
    <scope>IDENTIFICATION</scope>
    <source>
        <strain evidence="1">Guanapo</strain>
    </source>
</reference>
<dbReference type="Proteomes" id="UP000242638">
    <property type="component" value="Unassembled WGS sequence"/>
</dbReference>
<name>A0A3P9QCB9_POERE</name>
<reference evidence="1" key="2">
    <citation type="submission" date="2025-08" db="UniProtKB">
        <authorList>
            <consortium name="Ensembl"/>
        </authorList>
    </citation>
    <scope>IDENTIFICATION</scope>
    <source>
        <strain evidence="1">Guanapo</strain>
    </source>
</reference>
<reference evidence="2" key="1">
    <citation type="submission" date="2013-11" db="EMBL/GenBank/DDBJ databases">
        <title>The genomic landscape of the Guanapo guppy.</title>
        <authorList>
            <person name="Kuenstner A."/>
            <person name="Dreyer C."/>
        </authorList>
    </citation>
    <scope>NUCLEOTIDE SEQUENCE</scope>
    <source>
        <strain evidence="2">Guanapo</strain>
    </source>
</reference>
<organism evidence="1 2">
    <name type="scientific">Poecilia reticulata</name>
    <name type="common">Guppy</name>
    <name type="synonym">Acanthophacelus reticulatus</name>
    <dbReference type="NCBI Taxonomy" id="8081"/>
    <lineage>
        <taxon>Eukaryota</taxon>
        <taxon>Metazoa</taxon>
        <taxon>Chordata</taxon>
        <taxon>Craniata</taxon>
        <taxon>Vertebrata</taxon>
        <taxon>Euteleostomi</taxon>
        <taxon>Actinopterygii</taxon>
        <taxon>Neopterygii</taxon>
        <taxon>Teleostei</taxon>
        <taxon>Neoteleostei</taxon>
        <taxon>Acanthomorphata</taxon>
        <taxon>Ovalentaria</taxon>
        <taxon>Atherinomorphae</taxon>
        <taxon>Cyprinodontiformes</taxon>
        <taxon>Poeciliidae</taxon>
        <taxon>Poeciliinae</taxon>
        <taxon>Poecilia</taxon>
    </lineage>
</organism>
<sequence>HVKIRNFLIFFSRNCLCCHSKFSTSISEIYSAIMCLKLDKSPSPDGLPANFYRHFWVYLREFIFQQGFITLIPKPGRDNKVLDNYHLITLLNCISLYYWHTTTQID</sequence>